<reference evidence="3" key="1">
    <citation type="submission" date="2013-01" db="EMBL/GenBank/DDBJ databases">
        <title>Draft Genome Sequence of a Mulberry Tree, Morus notabilis C.K. Schneid.</title>
        <authorList>
            <person name="He N."/>
            <person name="Zhao S."/>
        </authorList>
    </citation>
    <scope>NUCLEOTIDE SEQUENCE</scope>
</reference>
<keyword evidence="3" id="KW-1185">Reference proteome</keyword>
<feature type="region of interest" description="Disordered" evidence="1">
    <location>
        <begin position="85"/>
        <end position="104"/>
    </location>
</feature>
<organism evidence="2 3">
    <name type="scientific">Morus notabilis</name>
    <dbReference type="NCBI Taxonomy" id="981085"/>
    <lineage>
        <taxon>Eukaryota</taxon>
        <taxon>Viridiplantae</taxon>
        <taxon>Streptophyta</taxon>
        <taxon>Embryophyta</taxon>
        <taxon>Tracheophyta</taxon>
        <taxon>Spermatophyta</taxon>
        <taxon>Magnoliopsida</taxon>
        <taxon>eudicotyledons</taxon>
        <taxon>Gunneridae</taxon>
        <taxon>Pentapetalae</taxon>
        <taxon>rosids</taxon>
        <taxon>fabids</taxon>
        <taxon>Rosales</taxon>
        <taxon>Moraceae</taxon>
        <taxon>Moreae</taxon>
        <taxon>Morus</taxon>
    </lineage>
</organism>
<gene>
    <name evidence="2" type="ORF">L484_028051</name>
</gene>
<name>W9SWB0_9ROSA</name>
<accession>W9SWB0</accession>
<evidence type="ECO:0000313" key="3">
    <source>
        <dbReference type="Proteomes" id="UP000030645"/>
    </source>
</evidence>
<dbReference type="Proteomes" id="UP000030645">
    <property type="component" value="Unassembled WGS sequence"/>
</dbReference>
<protein>
    <submittedName>
        <fullName evidence="2">Uncharacterized protein</fullName>
    </submittedName>
</protein>
<sequence>MEPDLAEINRDLTLSEIEAPVKLQPDLRKLKSKDEIEMKTNEPKWRKAEKEVRRQESIGGRTSRVTTAMGARVVTTMIGAPMVATAMGAPSRRRSSSETTATEVDLTSELYKLDDQFPDENVAVGFAEIDDNEPFSERERESRSAETLAYCNHDRRRTEKAKEIAGPTSRSGEESVTNRDCEGHPNDDVA</sequence>
<evidence type="ECO:0000256" key="1">
    <source>
        <dbReference type="SAM" id="MobiDB-lite"/>
    </source>
</evidence>
<dbReference type="EMBL" id="KE346217">
    <property type="protein sequence ID" value="EXC30872.1"/>
    <property type="molecule type" value="Genomic_DNA"/>
</dbReference>
<evidence type="ECO:0000313" key="2">
    <source>
        <dbReference type="EMBL" id="EXC30872.1"/>
    </source>
</evidence>
<feature type="compositionally biased region" description="Basic and acidic residues" evidence="1">
    <location>
        <begin position="39"/>
        <end position="56"/>
    </location>
</feature>
<feature type="compositionally biased region" description="Basic and acidic residues" evidence="1">
    <location>
        <begin position="152"/>
        <end position="163"/>
    </location>
</feature>
<feature type="region of interest" description="Disordered" evidence="1">
    <location>
        <begin position="123"/>
        <end position="190"/>
    </location>
</feature>
<proteinExistence type="predicted"/>
<feature type="compositionally biased region" description="Basic and acidic residues" evidence="1">
    <location>
        <begin position="171"/>
        <end position="190"/>
    </location>
</feature>
<dbReference type="AlphaFoldDB" id="W9SWB0"/>
<feature type="compositionally biased region" description="Basic and acidic residues" evidence="1">
    <location>
        <begin position="135"/>
        <end position="144"/>
    </location>
</feature>
<feature type="region of interest" description="Disordered" evidence="1">
    <location>
        <begin position="39"/>
        <end position="69"/>
    </location>
</feature>